<evidence type="ECO:0000256" key="2">
    <source>
        <dbReference type="SAM" id="Phobius"/>
    </source>
</evidence>
<protein>
    <recommendedName>
        <fullName evidence="3">Late embryogenesis abundant protein LEA-2 subgroup domain-containing protein</fullName>
    </recommendedName>
</protein>
<dbReference type="InterPro" id="IPR055301">
    <property type="entry name" value="Lea14-like_2"/>
</dbReference>
<name>A0A5J4ZEE8_9ASTE</name>
<evidence type="ECO:0000313" key="4">
    <source>
        <dbReference type="EMBL" id="KAA8516106.1"/>
    </source>
</evidence>
<feature type="transmembrane region" description="Helical" evidence="2">
    <location>
        <begin position="39"/>
        <end position="62"/>
    </location>
</feature>
<feature type="transmembrane region" description="Helical" evidence="2">
    <location>
        <begin position="266"/>
        <end position="289"/>
    </location>
</feature>
<feature type="region of interest" description="Disordered" evidence="1">
    <location>
        <begin position="1"/>
        <end position="27"/>
    </location>
</feature>
<accession>A0A5J4ZEE8</accession>
<evidence type="ECO:0000259" key="3">
    <source>
        <dbReference type="Pfam" id="PF03168"/>
    </source>
</evidence>
<proteinExistence type="predicted"/>
<dbReference type="PANTHER" id="PTHR31852">
    <property type="entry name" value="LATE EMBRYOGENESIS ABUNDANT (LEA) HYDROXYPROLINE-RICH GLYCOPROTEIN FAMILY"/>
    <property type="match status" value="1"/>
</dbReference>
<keyword evidence="5" id="KW-1185">Reference proteome</keyword>
<evidence type="ECO:0000256" key="1">
    <source>
        <dbReference type="SAM" id="MobiDB-lite"/>
    </source>
</evidence>
<evidence type="ECO:0000313" key="5">
    <source>
        <dbReference type="Proteomes" id="UP000325577"/>
    </source>
</evidence>
<dbReference type="EMBL" id="CM018052">
    <property type="protein sequence ID" value="KAA8516106.1"/>
    <property type="molecule type" value="Genomic_DNA"/>
</dbReference>
<dbReference type="InterPro" id="IPR004864">
    <property type="entry name" value="LEA_2"/>
</dbReference>
<feature type="domain" description="Late embryogenesis abundant protein LEA-2 subgroup" evidence="3">
    <location>
        <begin position="326"/>
        <end position="425"/>
    </location>
</feature>
<dbReference type="OrthoDB" id="764273at2759"/>
<organism evidence="4 5">
    <name type="scientific">Nyssa sinensis</name>
    <dbReference type="NCBI Taxonomy" id="561372"/>
    <lineage>
        <taxon>Eukaryota</taxon>
        <taxon>Viridiplantae</taxon>
        <taxon>Streptophyta</taxon>
        <taxon>Embryophyta</taxon>
        <taxon>Tracheophyta</taxon>
        <taxon>Spermatophyta</taxon>
        <taxon>Magnoliopsida</taxon>
        <taxon>eudicotyledons</taxon>
        <taxon>Gunneridae</taxon>
        <taxon>Pentapetalae</taxon>
        <taxon>asterids</taxon>
        <taxon>Cornales</taxon>
        <taxon>Nyssaceae</taxon>
        <taxon>Nyssa</taxon>
    </lineage>
</organism>
<keyword evidence="2" id="KW-0812">Transmembrane</keyword>
<dbReference type="AlphaFoldDB" id="A0A5J4ZEE8"/>
<reference evidence="4 5" key="1">
    <citation type="submission" date="2019-09" db="EMBL/GenBank/DDBJ databases">
        <title>A chromosome-level genome assembly of the Chinese tupelo Nyssa sinensis.</title>
        <authorList>
            <person name="Yang X."/>
            <person name="Kang M."/>
            <person name="Yang Y."/>
            <person name="Xiong H."/>
            <person name="Wang M."/>
            <person name="Zhang Z."/>
            <person name="Wang Z."/>
            <person name="Wu H."/>
            <person name="Ma T."/>
            <person name="Liu J."/>
            <person name="Xi Z."/>
        </authorList>
    </citation>
    <scope>NUCLEOTIDE SEQUENCE [LARGE SCALE GENOMIC DNA]</scope>
    <source>
        <strain evidence="4">J267</strain>
        <tissue evidence="4">Leaf</tissue>
    </source>
</reference>
<gene>
    <name evidence="4" type="ORF">F0562_019285</name>
</gene>
<keyword evidence="2" id="KW-1133">Transmembrane helix</keyword>
<keyword evidence="2" id="KW-0472">Membrane</keyword>
<dbReference type="Gene3D" id="2.60.40.1820">
    <property type="match status" value="2"/>
</dbReference>
<dbReference type="Pfam" id="PF03168">
    <property type="entry name" value="LEA_2"/>
    <property type="match status" value="2"/>
</dbReference>
<dbReference type="SUPFAM" id="SSF117070">
    <property type="entry name" value="LEA14-like"/>
    <property type="match status" value="2"/>
</dbReference>
<feature type="domain" description="Late embryogenesis abundant protein LEA-2 subgroup" evidence="3">
    <location>
        <begin position="94"/>
        <end position="193"/>
    </location>
</feature>
<dbReference type="Proteomes" id="UP000325577">
    <property type="component" value="Linkage Group LG9"/>
</dbReference>
<sequence>MDEKQASPFAPFSVHPRSDEEFANSQSEEELRRKKKLKLYAYIAAFAVFQTIVILIFALTVMRIKTPAVRIRSVTVQNLNVQPSSYSMTLIAEVTVRNKNFGHYKYDNSSVSISHGDAIVGNGEFLKGNAKAKKTRRVNVTMEVSSNGISDASRLSNEISSGTLMFNSQATLRGKVELMKVMKKRKTAQMNCTMALNLTSGAIQNLSCRQPPTHPTPLSHPKLQAPAMAAKEQVRPLAPASERPSSDEDEITLHLKQLRRKKCIKCCGCIAALLLVEIIVVIILIFTVFRVKDPIIMMNGVNVDKIDLVNGTALRPGSNMSLTADVSVKNPNVASFKYSNTTTTLYYRGAVIGEARGPPGHAKARRTMRMNVTVDIITDRLVTNPNLQSDVSSGLLTMSSFTKVGGRVKILKIIKKHVIVKMNCTMTVNISSRAIQEQKCKRKVKL</sequence>